<organism evidence="2 3">
    <name type="scientific">Portunus trituberculatus</name>
    <name type="common">Swimming crab</name>
    <name type="synonym">Neptunus trituberculatus</name>
    <dbReference type="NCBI Taxonomy" id="210409"/>
    <lineage>
        <taxon>Eukaryota</taxon>
        <taxon>Metazoa</taxon>
        <taxon>Ecdysozoa</taxon>
        <taxon>Arthropoda</taxon>
        <taxon>Crustacea</taxon>
        <taxon>Multicrustacea</taxon>
        <taxon>Malacostraca</taxon>
        <taxon>Eumalacostraca</taxon>
        <taxon>Eucarida</taxon>
        <taxon>Decapoda</taxon>
        <taxon>Pleocyemata</taxon>
        <taxon>Brachyura</taxon>
        <taxon>Eubrachyura</taxon>
        <taxon>Portunoidea</taxon>
        <taxon>Portunidae</taxon>
        <taxon>Portuninae</taxon>
        <taxon>Portunus</taxon>
    </lineage>
</organism>
<accession>A0A5B7DRC2</accession>
<dbReference type="Proteomes" id="UP000324222">
    <property type="component" value="Unassembled WGS sequence"/>
</dbReference>
<name>A0A5B7DRC2_PORTR</name>
<gene>
    <name evidence="2" type="ORF">E2C01_016537</name>
</gene>
<sequence length="265" mass="28540">MGGWAAHKPVPGNRFGWRAGMVPEGDVRTREGGGGNDNSGNKRTGLGMGLAAMAIERHDKKVCVLCENCGETTAAFEGEKKKKVAEELEIGVEGATATTRSRMTQLTPTLPSASRRSPPRPRDRLSSWSLARAFMSLASDDTVDPGLVPEYSLVKLRMRHKRDADGEVVRSVHLRALGSSKILNLRPNLELTRPVPLFYADRDNYGGVTVTPTDHVEDMGVPHQDEDTMAAITVSHHPDTGALLLVSAAATTRELLGRLGQGIVG</sequence>
<keyword evidence="3" id="KW-1185">Reference proteome</keyword>
<protein>
    <submittedName>
        <fullName evidence="2">Uncharacterized protein</fullName>
    </submittedName>
</protein>
<dbReference type="EMBL" id="VSRR010001211">
    <property type="protein sequence ID" value="MPC23486.1"/>
    <property type="molecule type" value="Genomic_DNA"/>
</dbReference>
<evidence type="ECO:0000313" key="2">
    <source>
        <dbReference type="EMBL" id="MPC23486.1"/>
    </source>
</evidence>
<feature type="region of interest" description="Disordered" evidence="1">
    <location>
        <begin position="95"/>
        <end position="124"/>
    </location>
</feature>
<evidence type="ECO:0000313" key="3">
    <source>
        <dbReference type="Proteomes" id="UP000324222"/>
    </source>
</evidence>
<proteinExistence type="predicted"/>
<feature type="region of interest" description="Disordered" evidence="1">
    <location>
        <begin position="24"/>
        <end position="44"/>
    </location>
</feature>
<dbReference type="AlphaFoldDB" id="A0A5B7DRC2"/>
<comment type="caution">
    <text evidence="2">The sequence shown here is derived from an EMBL/GenBank/DDBJ whole genome shotgun (WGS) entry which is preliminary data.</text>
</comment>
<evidence type="ECO:0000256" key="1">
    <source>
        <dbReference type="SAM" id="MobiDB-lite"/>
    </source>
</evidence>
<dbReference type="OrthoDB" id="6360266at2759"/>
<feature type="compositionally biased region" description="Polar residues" evidence="1">
    <location>
        <begin position="96"/>
        <end position="107"/>
    </location>
</feature>
<reference evidence="2 3" key="1">
    <citation type="submission" date="2019-05" db="EMBL/GenBank/DDBJ databases">
        <title>Another draft genome of Portunus trituberculatus and its Hox gene families provides insights of decapod evolution.</title>
        <authorList>
            <person name="Jeong J.-H."/>
            <person name="Song I."/>
            <person name="Kim S."/>
            <person name="Choi T."/>
            <person name="Kim D."/>
            <person name="Ryu S."/>
            <person name="Kim W."/>
        </authorList>
    </citation>
    <scope>NUCLEOTIDE SEQUENCE [LARGE SCALE GENOMIC DNA]</scope>
    <source>
        <tissue evidence="2">Muscle</tissue>
    </source>
</reference>